<dbReference type="Proteomes" id="UP000027265">
    <property type="component" value="Unassembled WGS sequence"/>
</dbReference>
<protein>
    <recommendedName>
        <fullName evidence="5">Protein-S-isoprenylcysteine O-methyltransferase</fullName>
        <ecNumber evidence="5">2.1.1.100</ecNumber>
    </recommendedName>
</protein>
<dbReference type="Pfam" id="PF04140">
    <property type="entry name" value="ICMT"/>
    <property type="match status" value="1"/>
</dbReference>
<sequence length="189" mass="21165">MFSRVIPWIAALGETVVVLAQHNPSSSTAARILELLVRRERASAIPIGLTAPFIFGTLLAISGGLLRSWCYNTLGRFFTFQMGIRRDHRLITKGPYSFVRHPSYTGAMLCSSGVWISLLSRGSWLRESGVAEYLVVQLVIALNILLLGLICGGMVLRISAEDAMLRKEFGKEWDEWAQRVPYRLFTGIY</sequence>
<dbReference type="AlphaFoldDB" id="A0A067P8K3"/>
<dbReference type="HOGENOM" id="CLU_065200_6_0_1"/>
<evidence type="ECO:0000256" key="5">
    <source>
        <dbReference type="RuleBase" id="RU362022"/>
    </source>
</evidence>
<gene>
    <name evidence="6" type="ORF">JAAARDRAFT_62646</name>
</gene>
<dbReference type="GO" id="GO:0004671">
    <property type="term" value="F:protein C-terminal S-isoprenylcysteine carboxyl O-methyltransferase activity"/>
    <property type="evidence" value="ECO:0007669"/>
    <property type="project" value="UniProtKB-EC"/>
</dbReference>
<keyword evidence="7" id="KW-1185">Reference proteome</keyword>
<dbReference type="GO" id="GO:0005789">
    <property type="term" value="C:endoplasmic reticulum membrane"/>
    <property type="evidence" value="ECO:0007669"/>
    <property type="project" value="UniProtKB-SubCell"/>
</dbReference>
<dbReference type="EMBL" id="KL197750">
    <property type="protein sequence ID" value="KDQ51238.1"/>
    <property type="molecule type" value="Genomic_DNA"/>
</dbReference>
<comment type="subcellular location">
    <subcellularLocation>
        <location evidence="5">Endoplasmic reticulum membrane</location>
        <topology evidence="5">Multi-pass membrane protein</topology>
    </subcellularLocation>
    <subcellularLocation>
        <location evidence="1">Membrane</location>
        <topology evidence="1">Multi-pass membrane protein</topology>
    </subcellularLocation>
</comment>
<comment type="caution">
    <text evidence="5">Lacks conserved residue(s) required for the propagation of feature annotation.</text>
</comment>
<dbReference type="OrthoDB" id="422086at2759"/>
<keyword evidence="3 5" id="KW-1133">Transmembrane helix</keyword>
<evidence type="ECO:0000313" key="6">
    <source>
        <dbReference type="EMBL" id="KDQ51238.1"/>
    </source>
</evidence>
<feature type="transmembrane region" description="Helical" evidence="5">
    <location>
        <begin position="44"/>
        <end position="66"/>
    </location>
</feature>
<feature type="transmembrane region" description="Helical" evidence="5">
    <location>
        <begin position="103"/>
        <end position="122"/>
    </location>
</feature>
<comment type="catalytic activity">
    <reaction evidence="5">
        <text>[protein]-C-terminal S-[(2E,6E)-farnesyl]-L-cysteine + S-adenosyl-L-methionine = [protein]-C-terminal S-[(2E,6E)-farnesyl]-L-cysteine methyl ester + S-adenosyl-L-homocysteine</text>
        <dbReference type="Rhea" id="RHEA:21672"/>
        <dbReference type="Rhea" id="RHEA-COMP:12125"/>
        <dbReference type="Rhea" id="RHEA-COMP:12126"/>
        <dbReference type="ChEBI" id="CHEBI:57856"/>
        <dbReference type="ChEBI" id="CHEBI:59789"/>
        <dbReference type="ChEBI" id="CHEBI:90510"/>
        <dbReference type="ChEBI" id="CHEBI:90511"/>
        <dbReference type="EC" id="2.1.1.100"/>
    </reaction>
</comment>
<dbReference type="EC" id="2.1.1.100" evidence="5"/>
<dbReference type="STRING" id="933084.A0A067P8K3"/>
<accession>A0A067P8K3</accession>
<keyword evidence="4 5" id="KW-0472">Membrane</keyword>
<proteinExistence type="inferred from homology"/>
<organism evidence="6 7">
    <name type="scientific">Jaapia argillacea MUCL 33604</name>
    <dbReference type="NCBI Taxonomy" id="933084"/>
    <lineage>
        <taxon>Eukaryota</taxon>
        <taxon>Fungi</taxon>
        <taxon>Dikarya</taxon>
        <taxon>Basidiomycota</taxon>
        <taxon>Agaricomycotina</taxon>
        <taxon>Agaricomycetes</taxon>
        <taxon>Agaricomycetidae</taxon>
        <taxon>Jaapiales</taxon>
        <taxon>Jaapiaceae</taxon>
        <taxon>Jaapia</taxon>
    </lineage>
</organism>
<keyword evidence="5" id="KW-0489">Methyltransferase</keyword>
<evidence type="ECO:0000313" key="7">
    <source>
        <dbReference type="Proteomes" id="UP000027265"/>
    </source>
</evidence>
<evidence type="ECO:0000256" key="2">
    <source>
        <dbReference type="ARBA" id="ARBA00022692"/>
    </source>
</evidence>
<name>A0A067P8K3_9AGAM</name>
<evidence type="ECO:0000256" key="1">
    <source>
        <dbReference type="ARBA" id="ARBA00004141"/>
    </source>
</evidence>
<keyword evidence="5" id="KW-0256">Endoplasmic reticulum</keyword>
<dbReference type="InterPro" id="IPR007269">
    <property type="entry name" value="ICMT_MeTrfase"/>
</dbReference>
<keyword evidence="5" id="KW-0808">Transferase</keyword>
<reference evidence="7" key="1">
    <citation type="journal article" date="2014" name="Proc. Natl. Acad. Sci. U.S.A.">
        <title>Extensive sampling of basidiomycete genomes demonstrates inadequacy of the white-rot/brown-rot paradigm for wood decay fungi.</title>
        <authorList>
            <person name="Riley R."/>
            <person name="Salamov A.A."/>
            <person name="Brown D.W."/>
            <person name="Nagy L.G."/>
            <person name="Floudas D."/>
            <person name="Held B.W."/>
            <person name="Levasseur A."/>
            <person name="Lombard V."/>
            <person name="Morin E."/>
            <person name="Otillar R."/>
            <person name="Lindquist E.A."/>
            <person name="Sun H."/>
            <person name="LaButti K.M."/>
            <person name="Schmutz J."/>
            <person name="Jabbour D."/>
            <person name="Luo H."/>
            <person name="Baker S.E."/>
            <person name="Pisabarro A.G."/>
            <person name="Walton J.D."/>
            <person name="Blanchette R.A."/>
            <person name="Henrissat B."/>
            <person name="Martin F."/>
            <person name="Cullen D."/>
            <person name="Hibbett D.S."/>
            <person name="Grigoriev I.V."/>
        </authorList>
    </citation>
    <scope>NUCLEOTIDE SEQUENCE [LARGE SCALE GENOMIC DNA]</scope>
    <source>
        <strain evidence="7">MUCL 33604</strain>
    </source>
</reference>
<keyword evidence="5" id="KW-0949">S-adenosyl-L-methionine</keyword>
<keyword evidence="2 5" id="KW-0812">Transmembrane</keyword>
<dbReference type="PANTHER" id="PTHR12714">
    <property type="entry name" value="PROTEIN-S ISOPRENYLCYSTEINE O-METHYLTRANSFERASE"/>
    <property type="match status" value="1"/>
</dbReference>
<comment type="similarity">
    <text evidence="5">Belongs to the class VI-like SAM-binding methyltransferase superfamily. Isoprenylcysteine carboxyl methyltransferase family.</text>
</comment>
<evidence type="ECO:0000256" key="4">
    <source>
        <dbReference type="ARBA" id="ARBA00023136"/>
    </source>
</evidence>
<dbReference type="PANTHER" id="PTHR12714:SF24">
    <property type="entry name" value="SLR1182 PROTEIN"/>
    <property type="match status" value="1"/>
</dbReference>
<dbReference type="GO" id="GO:0032259">
    <property type="term" value="P:methylation"/>
    <property type="evidence" value="ECO:0007669"/>
    <property type="project" value="UniProtKB-KW"/>
</dbReference>
<feature type="transmembrane region" description="Helical" evidence="5">
    <location>
        <begin position="134"/>
        <end position="156"/>
    </location>
</feature>
<dbReference type="InParanoid" id="A0A067P8K3"/>
<evidence type="ECO:0000256" key="3">
    <source>
        <dbReference type="ARBA" id="ARBA00022989"/>
    </source>
</evidence>
<dbReference type="Gene3D" id="1.20.120.1630">
    <property type="match status" value="1"/>
</dbReference>